<dbReference type="RefSeq" id="WP_272141028.1">
    <property type="nucleotide sequence ID" value="NZ_JAQNDM010000002.1"/>
</dbReference>
<evidence type="ECO:0000313" key="2">
    <source>
        <dbReference type="Proteomes" id="UP001221838"/>
    </source>
</evidence>
<protein>
    <submittedName>
        <fullName evidence="1">DUF5819 family protein</fullName>
    </submittedName>
</protein>
<gene>
    <name evidence="1" type="ORF">POL68_21505</name>
</gene>
<dbReference type="EMBL" id="JAQNDM010000002">
    <property type="protein sequence ID" value="MDC0711062.1"/>
    <property type="molecule type" value="Genomic_DNA"/>
</dbReference>
<name>A0ABT5DFG2_9BACT</name>
<accession>A0ABT5DFG2</accession>
<reference evidence="1 2" key="1">
    <citation type="submission" date="2022-11" db="EMBL/GenBank/DDBJ databases">
        <title>Minimal conservation of predation-associated metabolite biosynthetic gene clusters underscores biosynthetic potential of Myxococcota including descriptions for ten novel species: Archangium lansinium sp. nov., Myxococcus landrumus sp. nov., Nannocystis bai.</title>
        <authorList>
            <person name="Ahearne A."/>
            <person name="Stevens C."/>
            <person name="Dowd S."/>
        </authorList>
    </citation>
    <scope>NUCLEOTIDE SEQUENCE [LARGE SCALE GENOMIC DNA]</scope>
    <source>
        <strain evidence="1 2">NCWAL01</strain>
    </source>
</reference>
<dbReference type="Pfam" id="PF19136">
    <property type="entry name" value="DUF5819"/>
    <property type="match status" value="1"/>
</dbReference>
<evidence type="ECO:0000313" key="1">
    <source>
        <dbReference type="EMBL" id="MDC0711062.1"/>
    </source>
</evidence>
<comment type="caution">
    <text evidence="1">The sequence shown here is derived from an EMBL/GenBank/DDBJ whole genome shotgun (WGS) entry which is preliminary data.</text>
</comment>
<keyword evidence="2" id="KW-1185">Reference proteome</keyword>
<proteinExistence type="predicted"/>
<dbReference type="InterPro" id="IPR043857">
    <property type="entry name" value="DUF5819"/>
</dbReference>
<dbReference type="Proteomes" id="UP001221838">
    <property type="component" value="Unassembled WGS sequence"/>
</dbReference>
<organism evidence="1 2">
    <name type="scientific">Stigmatella ashevillensis</name>
    <dbReference type="NCBI Taxonomy" id="2995309"/>
    <lineage>
        <taxon>Bacteria</taxon>
        <taxon>Pseudomonadati</taxon>
        <taxon>Myxococcota</taxon>
        <taxon>Myxococcia</taxon>
        <taxon>Myxococcales</taxon>
        <taxon>Cystobacterineae</taxon>
        <taxon>Archangiaceae</taxon>
        <taxon>Stigmatella</taxon>
    </lineage>
</organism>
<sequence>MKNPRTTLAWVTAGLVVLCLHWAAIVISISNPNPIRERFGAAADFYVGPLFFQKWRLFSPDPGTYSKKFLYRCRLGVDGWTDWRSPVDELLESHYRLRVTHHGRLLRIPISFALGLAQEAAKTAREQPCAKGDEACVLNRDGLLRTRPIYLAALRYTRDRCDAEFRAAPQPLTAAQFKLALMNIPSPTQRAAGVQVPPSHYTFDPFEIPVTAPSQDRAP</sequence>